<keyword evidence="1" id="KW-0812">Transmembrane</keyword>
<reference evidence="2" key="1">
    <citation type="submission" date="2015-07" db="EMBL/GenBank/DDBJ databases">
        <title>MeaNS - Measles Nucleotide Surveillance Program.</title>
        <authorList>
            <person name="Tran T."/>
            <person name="Druce J."/>
        </authorList>
    </citation>
    <scope>NUCLEOTIDE SEQUENCE</scope>
    <source>
        <strain evidence="2">UCB-OBI-ISO-001</strain>
        <tissue evidence="2">Gonad</tissue>
    </source>
</reference>
<organism evidence="2">
    <name type="scientific">Octopus bimaculoides</name>
    <name type="common">California two-spotted octopus</name>
    <dbReference type="NCBI Taxonomy" id="37653"/>
    <lineage>
        <taxon>Eukaryota</taxon>
        <taxon>Metazoa</taxon>
        <taxon>Spiralia</taxon>
        <taxon>Lophotrochozoa</taxon>
        <taxon>Mollusca</taxon>
        <taxon>Cephalopoda</taxon>
        <taxon>Coleoidea</taxon>
        <taxon>Octopodiformes</taxon>
        <taxon>Octopoda</taxon>
        <taxon>Incirrata</taxon>
        <taxon>Octopodidae</taxon>
        <taxon>Octopus</taxon>
    </lineage>
</organism>
<gene>
    <name evidence="2" type="ORF">OCBIM_22027163mg</name>
</gene>
<protein>
    <submittedName>
        <fullName evidence="2">Uncharacterized protein</fullName>
    </submittedName>
</protein>
<sequence>MTFYSHKPLQFQIGKMAVLAGNLLLSIMIIITSMKLRVAIKYNTTAILYHST</sequence>
<proteinExistence type="predicted"/>
<dbReference type="EMBL" id="KQ416211">
    <property type="protein sequence ID" value="KOF98132.1"/>
    <property type="molecule type" value="Genomic_DNA"/>
</dbReference>
<name>A0A0L8I9M1_OCTBM</name>
<keyword evidence="1" id="KW-0472">Membrane</keyword>
<evidence type="ECO:0000256" key="1">
    <source>
        <dbReference type="SAM" id="Phobius"/>
    </source>
</evidence>
<evidence type="ECO:0000313" key="2">
    <source>
        <dbReference type="EMBL" id="KOF98132.1"/>
    </source>
</evidence>
<dbReference type="AlphaFoldDB" id="A0A0L8I9M1"/>
<feature type="transmembrane region" description="Helical" evidence="1">
    <location>
        <begin position="12"/>
        <end position="31"/>
    </location>
</feature>
<accession>A0A0L8I9M1</accession>
<keyword evidence="1" id="KW-1133">Transmembrane helix</keyword>